<sequence>MSQDKRIINKICETLVSKRCQRQLTDFDEEGEEDIIKAPTSSGENIAIFIKKAENPLPGNPIVLYTHGDGGSILD</sequence>
<evidence type="ECO:0000313" key="1">
    <source>
        <dbReference type="EMBL" id="KAK8889047.1"/>
    </source>
</evidence>
<proteinExistence type="predicted"/>
<name>A0ABR2KDT0_9EUKA</name>
<dbReference type="EMBL" id="JAPFFF010000005">
    <property type="protein sequence ID" value="KAK8889047.1"/>
    <property type="molecule type" value="Genomic_DNA"/>
</dbReference>
<keyword evidence="2" id="KW-1185">Reference proteome</keyword>
<comment type="caution">
    <text evidence="1">The sequence shown here is derived from an EMBL/GenBank/DDBJ whole genome shotgun (WGS) entry which is preliminary data.</text>
</comment>
<reference evidence="1 2" key="1">
    <citation type="submission" date="2024-04" db="EMBL/GenBank/DDBJ databases">
        <title>Tritrichomonas musculus Genome.</title>
        <authorList>
            <person name="Alves-Ferreira E."/>
            <person name="Grigg M."/>
            <person name="Lorenzi H."/>
            <person name="Galac M."/>
        </authorList>
    </citation>
    <scope>NUCLEOTIDE SEQUENCE [LARGE SCALE GENOMIC DNA]</scope>
    <source>
        <strain evidence="1 2">EAF2021</strain>
    </source>
</reference>
<gene>
    <name evidence="1" type="ORF">M9Y10_033790</name>
</gene>
<accession>A0ABR2KDT0</accession>
<dbReference type="Proteomes" id="UP001470230">
    <property type="component" value="Unassembled WGS sequence"/>
</dbReference>
<evidence type="ECO:0000313" key="2">
    <source>
        <dbReference type="Proteomes" id="UP001470230"/>
    </source>
</evidence>
<protein>
    <submittedName>
        <fullName evidence="1">Uncharacterized protein</fullName>
    </submittedName>
</protein>
<organism evidence="1 2">
    <name type="scientific">Tritrichomonas musculus</name>
    <dbReference type="NCBI Taxonomy" id="1915356"/>
    <lineage>
        <taxon>Eukaryota</taxon>
        <taxon>Metamonada</taxon>
        <taxon>Parabasalia</taxon>
        <taxon>Tritrichomonadida</taxon>
        <taxon>Tritrichomonadidae</taxon>
        <taxon>Tritrichomonas</taxon>
    </lineage>
</organism>